<sequence length="80" mass="8892">MSAEPDQKQLLHLVFGGELASLDGITFKDLAKLDIVGVFPNYASAHMAWKAKAQQTVDQAQTRYFIVHLHRLLDPETAKG</sequence>
<dbReference type="EMBL" id="FUYX01000004">
    <property type="protein sequence ID" value="SKB67171.1"/>
    <property type="molecule type" value="Genomic_DNA"/>
</dbReference>
<organism evidence="1 3">
    <name type="scientific">Bosea thiooxidans</name>
    <dbReference type="NCBI Taxonomy" id="53254"/>
    <lineage>
        <taxon>Bacteria</taxon>
        <taxon>Pseudomonadati</taxon>
        <taxon>Pseudomonadota</taxon>
        <taxon>Alphaproteobacteria</taxon>
        <taxon>Hyphomicrobiales</taxon>
        <taxon>Boseaceae</taxon>
        <taxon>Bosea</taxon>
    </lineage>
</organism>
<evidence type="ECO:0000313" key="3">
    <source>
        <dbReference type="Proteomes" id="UP000051562"/>
    </source>
</evidence>
<dbReference type="Gene3D" id="3.30.70.2400">
    <property type="entry name" value="Uncharacterised protein PF13773, DUF4170"/>
    <property type="match status" value="1"/>
</dbReference>
<dbReference type="AlphaFoldDB" id="A0A0Q3LYB1"/>
<accession>A0A0Q3LYB1</accession>
<dbReference type="RefSeq" id="WP_055730264.1">
    <property type="nucleotide sequence ID" value="NZ_FUYX01000004.1"/>
</dbReference>
<dbReference type="Pfam" id="PF13773">
    <property type="entry name" value="DUF4170"/>
    <property type="match status" value="1"/>
</dbReference>
<name>A0A0Q3LYB1_9HYPH</name>
<dbReference type="Proteomes" id="UP000051562">
    <property type="component" value="Unassembled WGS sequence"/>
</dbReference>
<protein>
    <submittedName>
        <fullName evidence="1">Inositol monophosphatase</fullName>
    </submittedName>
</protein>
<evidence type="ECO:0000313" key="2">
    <source>
        <dbReference type="EMBL" id="SKB67171.1"/>
    </source>
</evidence>
<evidence type="ECO:0000313" key="1">
    <source>
        <dbReference type="EMBL" id="KQK28409.1"/>
    </source>
</evidence>
<proteinExistence type="predicted"/>
<reference evidence="1 3" key="1">
    <citation type="submission" date="2015-10" db="EMBL/GenBank/DDBJ databases">
        <title>Draft genome of Bosea thiooxidans.</title>
        <authorList>
            <person name="Wang X."/>
        </authorList>
    </citation>
    <scope>NUCLEOTIDE SEQUENCE [LARGE SCALE GENOMIC DNA]</scope>
    <source>
        <strain evidence="1 3">CGMCC 9174</strain>
    </source>
</reference>
<keyword evidence="3" id="KW-1185">Reference proteome</keyword>
<dbReference type="Proteomes" id="UP000190130">
    <property type="component" value="Unassembled WGS sequence"/>
</dbReference>
<dbReference type="OrthoDB" id="9800646at2"/>
<evidence type="ECO:0000313" key="4">
    <source>
        <dbReference type="Proteomes" id="UP000190130"/>
    </source>
</evidence>
<gene>
    <name evidence="1" type="ORF">ARD30_21955</name>
    <name evidence="2" type="ORF">SAMN05660750_01761</name>
</gene>
<reference evidence="2 4" key="2">
    <citation type="submission" date="2017-02" db="EMBL/GenBank/DDBJ databases">
        <authorList>
            <person name="Peterson S.W."/>
        </authorList>
    </citation>
    <scope>NUCLEOTIDE SEQUENCE [LARGE SCALE GENOMIC DNA]</scope>
    <source>
        <strain evidence="2 4">DSM 9653</strain>
    </source>
</reference>
<dbReference type="STRING" id="53254.SAMN05660750_01761"/>
<dbReference type="EMBL" id="LMAR01000073">
    <property type="protein sequence ID" value="KQK28409.1"/>
    <property type="molecule type" value="Genomic_DNA"/>
</dbReference>
<dbReference type="InterPro" id="IPR025226">
    <property type="entry name" value="DUF4170"/>
</dbReference>